<dbReference type="Proteomes" id="UP001310290">
    <property type="component" value="Unassembled WGS sequence"/>
</dbReference>
<accession>A0ABU8B196</accession>
<sequence>MTVYQVEGLPGVHLAGPGNFSRAGAANPALTIIAMSRWLGDALAR</sequence>
<reference evidence="1" key="1">
    <citation type="submission" date="2023-04" db="EMBL/GenBank/DDBJ databases">
        <title>Genomic diversity of scab-causing Streptomyces spp. in the province of Quebec, Canada.</title>
        <authorList>
            <person name="Biessy A."/>
            <person name="Cadieux M."/>
            <person name="Ciotola M."/>
            <person name="Filion M."/>
        </authorList>
    </citation>
    <scope>NUCLEOTIDE SEQUENCE</scope>
    <source>
        <strain evidence="1">B21-115</strain>
    </source>
</reference>
<keyword evidence="2" id="KW-1185">Reference proteome</keyword>
<evidence type="ECO:0000313" key="1">
    <source>
        <dbReference type="EMBL" id="MEH0639628.1"/>
    </source>
</evidence>
<evidence type="ECO:0000313" key="2">
    <source>
        <dbReference type="Proteomes" id="UP001310290"/>
    </source>
</evidence>
<name>A0ABU8B196_9ACTN</name>
<organism evidence="1 2">
    <name type="scientific">Streptomyces bottropensis</name>
    <dbReference type="NCBI Taxonomy" id="42235"/>
    <lineage>
        <taxon>Bacteria</taxon>
        <taxon>Bacillati</taxon>
        <taxon>Actinomycetota</taxon>
        <taxon>Actinomycetes</taxon>
        <taxon>Kitasatosporales</taxon>
        <taxon>Streptomycetaceae</taxon>
        <taxon>Streptomyces</taxon>
    </lineage>
</organism>
<dbReference type="EMBL" id="JARULZ010000003">
    <property type="protein sequence ID" value="MEH0639628.1"/>
    <property type="molecule type" value="Genomic_DNA"/>
</dbReference>
<evidence type="ECO:0008006" key="3">
    <source>
        <dbReference type="Google" id="ProtNLM"/>
    </source>
</evidence>
<dbReference type="GeneID" id="96271799"/>
<protein>
    <recommendedName>
        <fullName evidence="3">Glucose-methanol-choline oxidoreductase C-terminal domain-containing protein</fullName>
    </recommendedName>
</protein>
<dbReference type="RefSeq" id="WP_005476175.1">
    <property type="nucleotide sequence ID" value="NZ_JARULZ010000003.1"/>
</dbReference>
<proteinExistence type="predicted"/>
<comment type="caution">
    <text evidence="1">The sequence shown here is derived from an EMBL/GenBank/DDBJ whole genome shotgun (WGS) entry which is preliminary data.</text>
</comment>
<gene>
    <name evidence="1" type="ORF">QBA35_41570</name>
</gene>